<dbReference type="Proteomes" id="UP000029221">
    <property type="component" value="Unassembled WGS sequence"/>
</dbReference>
<comment type="caution">
    <text evidence="2">The sequence shown here is derived from an EMBL/GenBank/DDBJ whole genome shotgun (WGS) entry which is preliminary data.</text>
</comment>
<evidence type="ECO:0000313" key="3">
    <source>
        <dbReference type="Proteomes" id="UP000029221"/>
    </source>
</evidence>
<keyword evidence="1" id="KW-1133">Transmembrane helix</keyword>
<sequence length="70" mass="8150">MIAGKARYIPMSLIYLVCCVSILVIALFLLENAWRKSLYKQLKAKSKLLDQARLQNNFLIALCKDAYNRW</sequence>
<dbReference type="EMBL" id="BBML01000008">
    <property type="protein sequence ID" value="GAK97906.1"/>
    <property type="molecule type" value="Genomic_DNA"/>
</dbReference>
<protein>
    <submittedName>
        <fullName evidence="2">Uncharacterized protein</fullName>
    </submittedName>
</protein>
<dbReference type="AlphaFoldDB" id="A0A090QR11"/>
<evidence type="ECO:0000313" key="2">
    <source>
        <dbReference type="EMBL" id="GAK97906.1"/>
    </source>
</evidence>
<accession>A0A090QR11</accession>
<keyword evidence="3" id="KW-1185">Reference proteome</keyword>
<proteinExistence type="predicted"/>
<evidence type="ECO:0000256" key="1">
    <source>
        <dbReference type="SAM" id="Phobius"/>
    </source>
</evidence>
<feature type="transmembrane region" description="Helical" evidence="1">
    <location>
        <begin position="12"/>
        <end position="30"/>
    </location>
</feature>
<name>A0A090QR11_9FLAO</name>
<reference evidence="2" key="1">
    <citation type="journal article" date="2014" name="Genome Announc.">
        <title>Draft Genome Sequences of Marine Flavobacterium Nonlabens Strains NR17, NR24, NR27, NR32, NR33, and Ara13.</title>
        <authorList>
            <person name="Nakanishi M."/>
            <person name="Meirelles P."/>
            <person name="Suzuki R."/>
            <person name="Takatani N."/>
            <person name="Mino S."/>
            <person name="Suda W."/>
            <person name="Oshima K."/>
            <person name="Hattori M."/>
            <person name="Ohkuma M."/>
            <person name="Hosokawa M."/>
            <person name="Miyashita K."/>
            <person name="Thompson F.L."/>
            <person name="Niwa A."/>
            <person name="Sawabe T."/>
            <person name="Sawabe T."/>
        </authorList>
    </citation>
    <scope>NUCLEOTIDE SEQUENCE [LARGE SCALE GENOMIC DNA]</scope>
    <source>
        <strain evidence="2">JCM 19294</strain>
    </source>
</reference>
<keyword evidence="1" id="KW-0812">Transmembrane</keyword>
<keyword evidence="1" id="KW-0472">Membrane</keyword>
<gene>
    <name evidence="2" type="ORF">JCM19294_1528</name>
</gene>
<organism evidence="2 3">
    <name type="scientific">Nonlabens tegetincola</name>
    <dbReference type="NCBI Taxonomy" id="323273"/>
    <lineage>
        <taxon>Bacteria</taxon>
        <taxon>Pseudomonadati</taxon>
        <taxon>Bacteroidota</taxon>
        <taxon>Flavobacteriia</taxon>
        <taxon>Flavobacteriales</taxon>
        <taxon>Flavobacteriaceae</taxon>
        <taxon>Nonlabens</taxon>
    </lineage>
</organism>